<feature type="binding site" description="covalent" evidence="9">
    <location>
        <position position="98"/>
    </location>
    <ligand>
        <name>heme c</name>
        <dbReference type="ChEBI" id="CHEBI:61717"/>
        <label>1</label>
    </ligand>
</feature>
<evidence type="ECO:0000256" key="10">
    <source>
        <dbReference type="PIRSR" id="PIRSR000018-51"/>
    </source>
</evidence>
<evidence type="ECO:0000256" key="8">
    <source>
        <dbReference type="ARBA" id="ARBA00023136"/>
    </source>
</evidence>
<dbReference type="PANTHER" id="PTHR35008:SF8">
    <property type="entry name" value="ALCOHOL DEHYDROGENASE CYTOCHROME C SUBUNIT"/>
    <property type="match status" value="1"/>
</dbReference>
<dbReference type="Proteomes" id="UP000248916">
    <property type="component" value="Unassembled WGS sequence"/>
</dbReference>
<evidence type="ECO:0000256" key="3">
    <source>
        <dbReference type="ARBA" id="ARBA00022617"/>
    </source>
</evidence>
<comment type="caution">
    <text evidence="14">The sequence shown here is derived from an EMBL/GenBank/DDBJ whole genome shotgun (WGS) entry which is preliminary data.</text>
</comment>
<keyword evidence="4 10" id="KW-0479">Metal-binding</keyword>
<dbReference type="Pfam" id="PF00034">
    <property type="entry name" value="Cytochrom_C"/>
    <property type="match status" value="1"/>
</dbReference>
<feature type="binding site" description="axial binding residue" evidence="10">
    <location>
        <position position="102"/>
    </location>
    <ligand>
        <name>heme c</name>
        <dbReference type="ChEBI" id="CHEBI:61717"/>
        <label>1</label>
    </ligand>
    <ligandPart>
        <name>Fe</name>
        <dbReference type="ChEBI" id="CHEBI:18248"/>
    </ligandPart>
</feature>
<dbReference type="PIRSF" id="PIRSF000018">
    <property type="entry name" value="Mb_ADH_cyt_c"/>
    <property type="match status" value="1"/>
</dbReference>
<accession>A0A2W7NE71</accession>
<comment type="cofactor">
    <cofactor evidence="9">
        <name>heme c</name>
        <dbReference type="ChEBI" id="CHEBI:61717"/>
    </cofactor>
    <text evidence="9">Binds 3 heme c groups covalently per subunit.</text>
</comment>
<dbReference type="GO" id="GO:0005506">
    <property type="term" value="F:iron ion binding"/>
    <property type="evidence" value="ECO:0007669"/>
    <property type="project" value="InterPro"/>
</dbReference>
<keyword evidence="7 10" id="KW-0408">Iron</keyword>
<feature type="region of interest" description="Disordered" evidence="11">
    <location>
        <begin position="476"/>
        <end position="507"/>
    </location>
</feature>
<feature type="binding site" description="covalent" evidence="9">
    <location>
        <position position="247"/>
    </location>
    <ligand>
        <name>heme c</name>
        <dbReference type="ChEBI" id="CHEBI:61717"/>
        <label>2</label>
    </ligand>
</feature>
<dbReference type="InterPro" id="IPR036909">
    <property type="entry name" value="Cyt_c-like_dom_sf"/>
</dbReference>
<dbReference type="GO" id="GO:0016614">
    <property type="term" value="F:oxidoreductase activity, acting on CH-OH group of donors"/>
    <property type="evidence" value="ECO:0007669"/>
    <property type="project" value="InterPro"/>
</dbReference>
<dbReference type="Pfam" id="PF13442">
    <property type="entry name" value="Cytochrome_CBB3"/>
    <property type="match status" value="1"/>
</dbReference>
<evidence type="ECO:0000313" key="15">
    <source>
        <dbReference type="Proteomes" id="UP000248916"/>
    </source>
</evidence>
<evidence type="ECO:0000256" key="1">
    <source>
        <dbReference type="ARBA" id="ARBA00004236"/>
    </source>
</evidence>
<dbReference type="SUPFAM" id="SSF46626">
    <property type="entry name" value="Cytochrome c"/>
    <property type="match status" value="3"/>
</dbReference>
<reference evidence="14 15" key="1">
    <citation type="submission" date="2018-06" db="EMBL/GenBank/DDBJ databases">
        <title>Genomic Encyclopedia of Archaeal and Bacterial Type Strains, Phase II (KMG-II): from individual species to whole genera.</title>
        <authorList>
            <person name="Goeker M."/>
        </authorList>
    </citation>
    <scope>NUCLEOTIDE SEQUENCE [LARGE SCALE GENOMIC DNA]</scope>
    <source>
        <strain evidence="14 15">DSM 22009</strain>
    </source>
</reference>
<keyword evidence="5" id="KW-0732">Signal</keyword>
<feature type="binding site" description="axial binding residue" evidence="10">
    <location>
        <position position="390"/>
    </location>
    <ligand>
        <name>heme c</name>
        <dbReference type="ChEBI" id="CHEBI:61717"/>
        <label>3</label>
    </ligand>
    <ligandPart>
        <name>Fe</name>
        <dbReference type="ChEBI" id="CHEBI:18248"/>
    </ligandPart>
</feature>
<keyword evidence="12" id="KW-0812">Transmembrane</keyword>
<feature type="domain" description="Cytochrome c" evidence="13">
    <location>
        <begin position="229"/>
        <end position="336"/>
    </location>
</feature>
<dbReference type="GO" id="GO:0009055">
    <property type="term" value="F:electron transfer activity"/>
    <property type="evidence" value="ECO:0007669"/>
    <property type="project" value="InterPro"/>
</dbReference>
<sequence length="507" mass="54042">MNAVRDNTAFRRLVAALNRMLAHPDLALKGTIRSAVDWLSMRKSRLLGGLGLAGLLVLAGAFVWAAEPEIDVAEPVDPSSLDPDLVEEGARLAAVGNCIACHTVPGGEAFAGGLPLPTPFGTIHSTNITPDPETGIGRWSEAAFRRSLHEGVARNGSHLYPAFPYTHYTLTSDEDVAALYAYLMSRTPVEKTAPENDLVFPLGFRPLLAGWKLLYFDDGRFEPVAAESDDWNRGAYLAEGLGHCSGCHTPRNALGATIDDEHWAGGEAEGWTAYAINESNPAPVPWDTDALAFYLRHGWHPAHGVSRGPMAEVTGNLGRLPDSDIHAIAVYTDAVMGEPDAARQTAADDLLAAVENGRGSGQSADTMAAIPAAEGDRGAALYAGACASCHSAGRPQPYGGLDFRLSTAVHSDNPQNIINVTLYGLPPADGAASPIMPAFHGVLSDDDMVALMSYMRETFTDEPAWEGLEERVADTRSGAHHVSVRPADMIERAPGNLGAEEQPWRQD</sequence>
<dbReference type="PROSITE" id="PS51007">
    <property type="entry name" value="CYTC"/>
    <property type="match status" value="3"/>
</dbReference>
<keyword evidence="6" id="KW-0677">Repeat</keyword>
<evidence type="ECO:0000256" key="7">
    <source>
        <dbReference type="ARBA" id="ARBA00023004"/>
    </source>
</evidence>
<protein>
    <submittedName>
        <fullName evidence="14">Mono/diheme cytochrome c family protein</fullName>
    </submittedName>
</protein>
<evidence type="ECO:0000259" key="13">
    <source>
        <dbReference type="PROSITE" id="PS51007"/>
    </source>
</evidence>
<feature type="binding site" description="covalent" evidence="9">
    <location>
        <position position="386"/>
    </location>
    <ligand>
        <name>heme c</name>
        <dbReference type="ChEBI" id="CHEBI:61717"/>
        <label>3</label>
    </ligand>
</feature>
<evidence type="ECO:0000256" key="11">
    <source>
        <dbReference type="SAM" id="MobiDB-lite"/>
    </source>
</evidence>
<dbReference type="AlphaFoldDB" id="A0A2W7NE71"/>
<dbReference type="InterPro" id="IPR014353">
    <property type="entry name" value="Membr-bd_ADH_cyt_c"/>
</dbReference>
<dbReference type="PANTHER" id="PTHR35008">
    <property type="entry name" value="BLL4482 PROTEIN-RELATED"/>
    <property type="match status" value="1"/>
</dbReference>
<feature type="domain" description="Cytochrome c" evidence="13">
    <location>
        <begin position="373"/>
        <end position="459"/>
    </location>
</feature>
<proteinExistence type="predicted"/>
<feature type="binding site" description="covalent" evidence="9">
    <location>
        <position position="389"/>
    </location>
    <ligand>
        <name>heme c</name>
        <dbReference type="ChEBI" id="CHEBI:61717"/>
        <label>3</label>
    </ligand>
</feature>
<dbReference type="InterPro" id="IPR051459">
    <property type="entry name" value="Cytochrome_c-type_DH"/>
</dbReference>
<evidence type="ECO:0000256" key="2">
    <source>
        <dbReference type="ARBA" id="ARBA00022475"/>
    </source>
</evidence>
<feature type="domain" description="Cytochrome c" evidence="13">
    <location>
        <begin position="84"/>
        <end position="187"/>
    </location>
</feature>
<evidence type="ECO:0000256" key="12">
    <source>
        <dbReference type="SAM" id="Phobius"/>
    </source>
</evidence>
<evidence type="ECO:0000313" key="14">
    <source>
        <dbReference type="EMBL" id="PZX18220.1"/>
    </source>
</evidence>
<keyword evidence="2" id="KW-1003">Cell membrane</keyword>
<keyword evidence="15" id="KW-1185">Reference proteome</keyword>
<organism evidence="14 15">
    <name type="scientific">Palleronia aestuarii</name>
    <dbReference type="NCBI Taxonomy" id="568105"/>
    <lineage>
        <taxon>Bacteria</taxon>
        <taxon>Pseudomonadati</taxon>
        <taxon>Pseudomonadota</taxon>
        <taxon>Alphaproteobacteria</taxon>
        <taxon>Rhodobacterales</taxon>
        <taxon>Roseobacteraceae</taxon>
        <taxon>Palleronia</taxon>
    </lineage>
</organism>
<evidence type="ECO:0000256" key="6">
    <source>
        <dbReference type="ARBA" id="ARBA00022737"/>
    </source>
</evidence>
<keyword evidence="8 12" id="KW-0472">Membrane</keyword>
<dbReference type="EMBL" id="QKZL01000003">
    <property type="protein sequence ID" value="PZX18220.1"/>
    <property type="molecule type" value="Genomic_DNA"/>
</dbReference>
<evidence type="ECO:0000256" key="5">
    <source>
        <dbReference type="ARBA" id="ARBA00022729"/>
    </source>
</evidence>
<evidence type="ECO:0000256" key="9">
    <source>
        <dbReference type="PIRSR" id="PIRSR000018-50"/>
    </source>
</evidence>
<dbReference type="Gene3D" id="1.10.760.10">
    <property type="entry name" value="Cytochrome c-like domain"/>
    <property type="match status" value="2"/>
</dbReference>
<evidence type="ECO:0000256" key="4">
    <source>
        <dbReference type="ARBA" id="ARBA00022723"/>
    </source>
</evidence>
<keyword evidence="12" id="KW-1133">Transmembrane helix</keyword>
<feature type="binding site" description="axial binding residue" evidence="10">
    <location>
        <position position="248"/>
    </location>
    <ligand>
        <name>heme c</name>
        <dbReference type="ChEBI" id="CHEBI:61717"/>
        <label>2</label>
    </ligand>
    <ligandPart>
        <name>Fe</name>
        <dbReference type="ChEBI" id="CHEBI:18248"/>
    </ligandPart>
</feature>
<comment type="subcellular location">
    <subcellularLocation>
        <location evidence="1">Cell membrane</location>
    </subcellularLocation>
</comment>
<feature type="binding site" description="covalent" evidence="9">
    <location>
        <position position="101"/>
    </location>
    <ligand>
        <name>heme c</name>
        <dbReference type="ChEBI" id="CHEBI:61717"/>
        <label>1</label>
    </ligand>
</feature>
<feature type="transmembrane region" description="Helical" evidence="12">
    <location>
        <begin position="46"/>
        <end position="66"/>
    </location>
</feature>
<dbReference type="GO" id="GO:0005886">
    <property type="term" value="C:plasma membrane"/>
    <property type="evidence" value="ECO:0007669"/>
    <property type="project" value="UniProtKB-SubCell"/>
</dbReference>
<feature type="binding site" description="covalent" evidence="9">
    <location>
        <position position="244"/>
    </location>
    <ligand>
        <name>heme c</name>
        <dbReference type="ChEBI" id="CHEBI:61717"/>
        <label>2</label>
    </ligand>
</feature>
<keyword evidence="3 9" id="KW-0349">Heme</keyword>
<name>A0A2W7NE71_9RHOB</name>
<dbReference type="InterPro" id="IPR009056">
    <property type="entry name" value="Cyt_c-like_dom"/>
</dbReference>
<dbReference type="GO" id="GO:0020037">
    <property type="term" value="F:heme binding"/>
    <property type="evidence" value="ECO:0007669"/>
    <property type="project" value="InterPro"/>
</dbReference>
<gene>
    <name evidence="14" type="ORF">LX81_00849</name>
</gene>